<keyword evidence="2" id="KW-1185">Reference proteome</keyword>
<dbReference type="eggNOG" id="ENOG503151D">
    <property type="taxonomic scope" value="Bacteria"/>
</dbReference>
<comment type="caution">
    <text evidence="1">The sequence shown here is derived from an EMBL/GenBank/DDBJ whole genome shotgun (WGS) entry which is preliminary data.</text>
</comment>
<name>S0F7N0_9BACT</name>
<evidence type="ECO:0000313" key="1">
    <source>
        <dbReference type="EMBL" id="EEF76418.1"/>
    </source>
</evidence>
<sequence>MDLIWMVYYMNKNVRYMRRLVEEIKLIIIAMVTLLGVSCTDEAGDMNAVPDGTVRLALITRTPDGSSDAGENIQLKELTAYRFEDGTLREVLNLSLPDGEGMTSLSPRQMRGMLYLLANGEETLAGRNPVEDVTTLEEFLSLPLGEKGLTSEAFVMGGQVDLKDAGHGETLNMELRRSVARVDLMMPVEGVEVMSVTMRGIPADGLLFPSDGVPVGTPGETMTWTRQLTDEPLPEGGGVLRYLPVAPLEAPVEIEALLLVNGNRHWVRTQVPALKSNTVYTLRVLGMGAQAFLDVVASDWIETDPVTPEVSQKVYVDASGSVLPEGARLSLHADTVFVPFQNNVIRLAIAGTSGLQASIDGYVDGVRVELDTEADQRQKGMERIAMAEIESVKCMPGEKRGFIHLNFSADEVQEGRIVVAFDRNPLQVTEGRVSFGADGICDLGTYADGTLAHLELDGDYELRLRLPEGEDPWAKLFPGETDSEFVLEGGWKPNDPLADGRAQQVELVIYGSDGSELDSYVVKRRNWGLPVVCVNGTWWCKYNLRGNVRSFEDQVTIADDPVSADQLGEYLLTCSNERFLELLGDQYQGGNLQGLKLQSGDNGFWYEGFSVSAQDFGAMDASAMAPAGYEIPDYDDFRFFAWGNDCALGYGSDAFDNGLGQRLSYTITERILTVNGKEYGPVNVYDFYHEADGSHWVMASLGHQWDASEGSVSRMVALFATSGRKGMTWGIEGYPANSSGGRRSWIKYAANNSSKTRTIRCIKTPVRYMYE</sequence>
<dbReference type="STRING" id="547042.BACCOPRO_01918"/>
<dbReference type="EMBL" id="ACBW01000140">
    <property type="protein sequence ID" value="EEF76418.1"/>
    <property type="molecule type" value="Genomic_DNA"/>
</dbReference>
<gene>
    <name evidence="1" type="ORF">BACCOPRO_01918</name>
</gene>
<accession>S0F7N0</accession>
<organism evidence="1 2">
    <name type="scientific">Phocaeicola coprophilus DSM 18228 = JCM 13818</name>
    <dbReference type="NCBI Taxonomy" id="547042"/>
    <lineage>
        <taxon>Bacteria</taxon>
        <taxon>Pseudomonadati</taxon>
        <taxon>Bacteroidota</taxon>
        <taxon>Bacteroidia</taxon>
        <taxon>Bacteroidales</taxon>
        <taxon>Bacteroidaceae</taxon>
        <taxon>Phocaeicola</taxon>
    </lineage>
</organism>
<proteinExistence type="predicted"/>
<dbReference type="AlphaFoldDB" id="S0F7N0"/>
<reference evidence="1 2" key="1">
    <citation type="submission" date="2008-12" db="EMBL/GenBank/DDBJ databases">
        <authorList>
            <person name="Fulton L."/>
            <person name="Clifton S."/>
            <person name="Fulton B."/>
            <person name="Xu J."/>
            <person name="Minx P."/>
            <person name="Pepin K.H."/>
            <person name="Johnson M."/>
            <person name="Bhonagiri V."/>
            <person name="Nash W.E."/>
            <person name="Mardis E.R."/>
            <person name="Wilson R.K."/>
        </authorList>
    </citation>
    <scope>NUCLEOTIDE SEQUENCE [LARGE SCALE GENOMIC DNA]</scope>
    <source>
        <strain evidence="1 2">DSM 18228</strain>
    </source>
</reference>
<evidence type="ECO:0000313" key="2">
    <source>
        <dbReference type="Proteomes" id="UP000014073"/>
    </source>
</evidence>
<dbReference type="Proteomes" id="UP000014073">
    <property type="component" value="Unassembled WGS sequence"/>
</dbReference>
<protein>
    <submittedName>
        <fullName evidence="1">Uncharacterized protein</fullName>
    </submittedName>
</protein>
<dbReference type="HOGENOM" id="CLU_373274_0_0_10"/>